<dbReference type="AlphaFoldDB" id="A1S2A5"/>
<evidence type="ECO:0000313" key="4">
    <source>
        <dbReference type="Proteomes" id="UP000009175"/>
    </source>
</evidence>
<gene>
    <name evidence="3" type="ordered locus">Sama_0300</name>
</gene>
<feature type="signal peptide" evidence="1">
    <location>
        <begin position="1"/>
        <end position="23"/>
    </location>
</feature>
<dbReference type="Pfam" id="PF03644">
    <property type="entry name" value="Glyco_hydro_85"/>
    <property type="match status" value="1"/>
</dbReference>
<dbReference type="GO" id="GO:0033925">
    <property type="term" value="F:mannosyl-glycoprotein endo-beta-N-acetylglucosaminidase activity"/>
    <property type="evidence" value="ECO:0007669"/>
    <property type="project" value="InterPro"/>
</dbReference>
<dbReference type="EMBL" id="CP000507">
    <property type="protein sequence ID" value="ABL98511.1"/>
    <property type="molecule type" value="Genomic_DNA"/>
</dbReference>
<keyword evidence="3" id="KW-0378">Hydrolase</keyword>
<dbReference type="OrthoDB" id="1089471at2"/>
<dbReference type="KEGG" id="saz:Sama_0300"/>
<dbReference type="RefSeq" id="WP_011758421.1">
    <property type="nucleotide sequence ID" value="NC_008700.1"/>
</dbReference>
<sequence length="592" mass="64257">MKKSALSLALLLAGLCLPAVTFADPQPGTEKVAGGILDSQPPFALTIAQAKAWSPKGATADSRNVSQVPLASRFSAPLAGQKVSEAKVLYAPDGMNNFANYLDTQGQFNLYNFTHWSQIDVLNWFAGTADLGVQIPARPWVETAHKNGVKVIGSVFLGVAQWGGSADKVEALLEQDATGNFIVADKLIQMARFYGFDGWLINQETDLTAVKDADNNLLADKSDPVRGRELAARMLAFVQYLTANAPQGMEIHWYDAMIASGEVRWQNQLNEHNRVYLQDSAQDGSQGGLQNKVRSSDAIFLNYWWNKDMVRASVQEAKALGRSPYDVYVGADLWPSRNAQRAFSRHQWLDWLFDDGEALTSIALFAPNVNFNFDGEPHTPPFSNFRNDPGDAARFYATEVRLFAGDDMNLATADEAGWKGVGAYLPAKSTLNSLPFRTSFNTGQGKQWVEKGEVKGGAWTDMGRQDFLPTWQFAGEGALKLSFDFDTVYQGGSSLAVTAKGAATAPLYALDVMLSESSQLTLISQGQAKGLSLYVETADGEKLSLVLGDHADWTSQSLGLSGLKGKKLVVIALQADGSASINAHLGHLELLP</sequence>
<dbReference type="InterPro" id="IPR032979">
    <property type="entry name" value="ENGase"/>
</dbReference>
<reference evidence="3 4" key="1">
    <citation type="submission" date="2006-12" db="EMBL/GenBank/DDBJ databases">
        <title>Complete sequence of Shewanella amazonensis SB2B.</title>
        <authorList>
            <consortium name="US DOE Joint Genome Institute"/>
            <person name="Copeland A."/>
            <person name="Lucas S."/>
            <person name="Lapidus A."/>
            <person name="Barry K."/>
            <person name="Detter J.C."/>
            <person name="Glavina del Rio T."/>
            <person name="Hammon N."/>
            <person name="Israni S."/>
            <person name="Dalin E."/>
            <person name="Tice H."/>
            <person name="Pitluck S."/>
            <person name="Munk A.C."/>
            <person name="Brettin T."/>
            <person name="Bruce D."/>
            <person name="Han C."/>
            <person name="Tapia R."/>
            <person name="Gilna P."/>
            <person name="Schmutz J."/>
            <person name="Larimer F."/>
            <person name="Land M."/>
            <person name="Hauser L."/>
            <person name="Kyrpides N."/>
            <person name="Mikhailova N."/>
            <person name="Fredrickson J."/>
            <person name="Richardson P."/>
        </authorList>
    </citation>
    <scope>NUCLEOTIDE SEQUENCE [LARGE SCALE GENOMIC DNA]</scope>
    <source>
        <strain evidence="4">ATCC BAA-1098 / SB2B</strain>
    </source>
</reference>
<name>A1S2A5_SHEAM</name>
<dbReference type="STRING" id="326297.Sama_0300"/>
<feature type="domain" description="Cytosolic endo-beta-N-acetylglucosaminidase TIM barrel" evidence="2">
    <location>
        <begin position="104"/>
        <end position="448"/>
    </location>
</feature>
<protein>
    <submittedName>
        <fullName evidence="3">Glycoside hydrolase, family 85</fullName>
    </submittedName>
</protein>
<dbReference type="HOGENOM" id="CLU_008357_1_0_6"/>
<organism evidence="3 4">
    <name type="scientific">Shewanella amazonensis (strain ATCC BAA-1098 / SB2B)</name>
    <dbReference type="NCBI Taxonomy" id="326297"/>
    <lineage>
        <taxon>Bacteria</taxon>
        <taxon>Pseudomonadati</taxon>
        <taxon>Pseudomonadota</taxon>
        <taxon>Gammaproteobacteria</taxon>
        <taxon>Alteromonadales</taxon>
        <taxon>Shewanellaceae</taxon>
        <taxon>Shewanella</taxon>
    </lineage>
</organism>
<keyword evidence="4" id="KW-1185">Reference proteome</keyword>
<feature type="chain" id="PRO_5002636691" evidence="1">
    <location>
        <begin position="24"/>
        <end position="592"/>
    </location>
</feature>
<keyword evidence="1" id="KW-0732">Signal</keyword>
<dbReference type="PANTHER" id="PTHR13246:SF1">
    <property type="entry name" value="CYTOSOLIC ENDO-BETA-N-ACETYLGLUCOSAMINIDASE"/>
    <property type="match status" value="1"/>
</dbReference>
<dbReference type="PANTHER" id="PTHR13246">
    <property type="entry name" value="ENDO BETA N-ACETYLGLUCOSAMINIDASE"/>
    <property type="match status" value="1"/>
</dbReference>
<proteinExistence type="predicted"/>
<dbReference type="Gene3D" id="2.60.120.260">
    <property type="entry name" value="Galactose-binding domain-like"/>
    <property type="match status" value="1"/>
</dbReference>
<accession>A1S2A5</accession>
<dbReference type="Proteomes" id="UP000009175">
    <property type="component" value="Chromosome"/>
</dbReference>
<dbReference type="CAZy" id="GH85">
    <property type="family name" value="Glycoside Hydrolase Family 85"/>
</dbReference>
<evidence type="ECO:0000313" key="3">
    <source>
        <dbReference type="EMBL" id="ABL98511.1"/>
    </source>
</evidence>
<dbReference type="InterPro" id="IPR005201">
    <property type="entry name" value="TIM_ENGase"/>
</dbReference>
<dbReference type="eggNOG" id="COG4724">
    <property type="taxonomic scope" value="Bacteria"/>
</dbReference>
<dbReference type="CDD" id="cd06547">
    <property type="entry name" value="GH85_ENGase"/>
    <property type="match status" value="1"/>
</dbReference>
<dbReference type="Gene3D" id="3.20.20.80">
    <property type="entry name" value="Glycosidases"/>
    <property type="match status" value="1"/>
</dbReference>
<evidence type="ECO:0000259" key="2">
    <source>
        <dbReference type="Pfam" id="PF03644"/>
    </source>
</evidence>
<dbReference type="GO" id="GO:0005829">
    <property type="term" value="C:cytosol"/>
    <property type="evidence" value="ECO:0007669"/>
    <property type="project" value="UniProtKB-SubCell"/>
</dbReference>
<evidence type="ECO:0000256" key="1">
    <source>
        <dbReference type="SAM" id="SignalP"/>
    </source>
</evidence>